<dbReference type="SUPFAM" id="SSF55347">
    <property type="entry name" value="Glyceraldehyde-3-phosphate dehydrogenase-like, C-terminal domain"/>
    <property type="match status" value="1"/>
</dbReference>
<accession>A0A1R3SZC7</accession>
<evidence type="ECO:0000313" key="3">
    <source>
        <dbReference type="EMBL" id="SCD19152.1"/>
    </source>
</evidence>
<dbReference type="InterPro" id="IPR050463">
    <property type="entry name" value="Gfo/Idh/MocA_oxidrdct_glycsds"/>
</dbReference>
<dbReference type="InterPro" id="IPR000683">
    <property type="entry name" value="Gfo/Idh/MocA-like_OxRdtase_N"/>
</dbReference>
<evidence type="ECO:0000259" key="2">
    <source>
        <dbReference type="Pfam" id="PF01408"/>
    </source>
</evidence>
<dbReference type="PANTHER" id="PTHR43818">
    <property type="entry name" value="BCDNA.GH03377"/>
    <property type="match status" value="1"/>
</dbReference>
<keyword evidence="4" id="KW-1185">Reference proteome</keyword>
<dbReference type="InterPro" id="IPR036291">
    <property type="entry name" value="NAD(P)-bd_dom_sf"/>
</dbReference>
<protein>
    <submittedName>
        <fullName evidence="3">Putative dehydrogenase</fullName>
    </submittedName>
</protein>
<dbReference type="EMBL" id="LT605205">
    <property type="protein sequence ID" value="SCD19152.1"/>
    <property type="molecule type" value="Genomic_DNA"/>
</dbReference>
<dbReference type="PANTHER" id="PTHR43818:SF11">
    <property type="entry name" value="BCDNA.GH03377"/>
    <property type="match status" value="1"/>
</dbReference>
<name>A0A1R3SZC7_9BACT</name>
<evidence type="ECO:0000313" key="4">
    <source>
        <dbReference type="Proteomes" id="UP000187464"/>
    </source>
</evidence>
<dbReference type="GO" id="GO:0000166">
    <property type="term" value="F:nucleotide binding"/>
    <property type="evidence" value="ECO:0007669"/>
    <property type="project" value="InterPro"/>
</dbReference>
<evidence type="ECO:0000256" key="1">
    <source>
        <dbReference type="ARBA" id="ARBA00023002"/>
    </source>
</evidence>
<organism evidence="3 4">
    <name type="scientific">Proteiniphilum saccharofermentans</name>
    <dbReference type="NCBI Taxonomy" id="1642647"/>
    <lineage>
        <taxon>Bacteria</taxon>
        <taxon>Pseudomonadati</taxon>
        <taxon>Bacteroidota</taxon>
        <taxon>Bacteroidia</taxon>
        <taxon>Bacteroidales</taxon>
        <taxon>Dysgonomonadaceae</taxon>
        <taxon>Proteiniphilum</taxon>
    </lineage>
</organism>
<proteinExistence type="predicted"/>
<sequence>MKLLRRDFLKGLATVPFLGYFAFGFKDNITKQIRKKSIDYNQRLKIDRLEAPYEKLVPPTGNQGNKLRIGLVGNGWRGEQLLQKFGYLHPDIIKQHTTNGEASKWLRDVMAQEDLNVEITGICDVFDVHTQRGVEISRHNVLGGNNQERKAAEIFQSYRDMVKSDNIDAIVIATADHSHAPIAIAAAKAGKHVYLEKPMTHSIEEAIELRDTIKQTGVVFQLGHQNRQQMSYKVGRELVQKGLLGEITQVETYTNRNTLFGAWIRDDAFDHKLGNESNINWEEFLCNAPWHEFDLKRFFSWQRYSDYGTSVTGNDFAHWYDCVNQVLDLGIPESVVALGGQYYYKTHGDMPDVLNVIFSYPEKGLSMTYDATLKNGNFRQSRILGSEASLDIDSAVRMSKDRNSEMFKDVKIDSEEPLYYYEPRMDIDAVSTATSRAYFKGGYGPTFIDGRIIDVTFLHVKEWIDAIRGHGKPSCDIDKGFEESVTFNLANLAYVHKKPVRWDSINEKAIIG</sequence>
<dbReference type="Proteomes" id="UP000187464">
    <property type="component" value="Chromosome I"/>
</dbReference>
<dbReference type="Gene3D" id="3.30.360.10">
    <property type="entry name" value="Dihydrodipicolinate Reductase, domain 2"/>
    <property type="match status" value="1"/>
</dbReference>
<dbReference type="SUPFAM" id="SSF51735">
    <property type="entry name" value="NAD(P)-binding Rossmann-fold domains"/>
    <property type="match status" value="1"/>
</dbReference>
<keyword evidence="1" id="KW-0560">Oxidoreductase</keyword>
<dbReference type="GO" id="GO:0016491">
    <property type="term" value="F:oxidoreductase activity"/>
    <property type="evidence" value="ECO:0007669"/>
    <property type="project" value="UniProtKB-KW"/>
</dbReference>
<reference evidence="3 4" key="1">
    <citation type="submission" date="2016-08" db="EMBL/GenBank/DDBJ databases">
        <authorList>
            <person name="Seilhamer J.J."/>
        </authorList>
    </citation>
    <scope>NUCLEOTIDE SEQUENCE [LARGE SCALE GENOMIC DNA]</scope>
    <source>
        <strain evidence="3">M3/6</strain>
    </source>
</reference>
<dbReference type="Gene3D" id="3.40.50.720">
    <property type="entry name" value="NAD(P)-binding Rossmann-like Domain"/>
    <property type="match status" value="1"/>
</dbReference>
<dbReference type="KEGG" id="psac:PSM36_0318"/>
<feature type="domain" description="Gfo/Idh/MocA-like oxidoreductase N-terminal" evidence="2">
    <location>
        <begin position="134"/>
        <end position="224"/>
    </location>
</feature>
<dbReference type="AlphaFoldDB" id="A0A1R3SZC7"/>
<dbReference type="STRING" id="1642647.PSM36_0318"/>
<dbReference type="RefSeq" id="WP_076928495.1">
    <property type="nucleotide sequence ID" value="NZ_LT605205.1"/>
</dbReference>
<dbReference type="Pfam" id="PF01408">
    <property type="entry name" value="GFO_IDH_MocA"/>
    <property type="match status" value="1"/>
</dbReference>
<gene>
    <name evidence="3" type="ORF">PSM36_0318</name>
</gene>